<dbReference type="EMBL" id="AEJF01000118">
    <property type="protein sequence ID" value="KLU24697.1"/>
    <property type="molecule type" value="Genomic_DNA"/>
</dbReference>
<reference evidence="1 2" key="1">
    <citation type="journal article" date="2015" name="Genome Announc.">
        <title>Draft Genome Sequence of Burkholderia sp. Strain PML1(12), an Ectomycorrhizosphere-Inhabiting Bacterium with Effective Mineral-Weathering Ability.</title>
        <authorList>
            <person name="Uroz S."/>
            <person name="Oger P."/>
        </authorList>
    </citation>
    <scope>NUCLEOTIDE SEQUENCE [LARGE SCALE GENOMIC DNA]</scope>
    <source>
        <strain evidence="2">PML1(12)</strain>
    </source>
</reference>
<dbReference type="Gene3D" id="3.40.50.300">
    <property type="entry name" value="P-loop containing nucleotide triphosphate hydrolases"/>
    <property type="match status" value="1"/>
</dbReference>
<accession>A0A0J1CVU0</accession>
<name>A0A0J1CVU0_9BURK</name>
<comment type="caution">
    <text evidence="1">The sequence shown here is derived from an EMBL/GenBank/DDBJ whole genome shotgun (WGS) entry which is preliminary data.</text>
</comment>
<keyword evidence="2" id="KW-1185">Reference proteome</keyword>
<dbReference type="Proteomes" id="UP000035963">
    <property type="component" value="Unassembled WGS sequence"/>
</dbReference>
<evidence type="ECO:0000313" key="1">
    <source>
        <dbReference type="EMBL" id="KLU24697.1"/>
    </source>
</evidence>
<protein>
    <recommendedName>
        <fullName evidence="3">Deoxynucleoside kinase domain-containing protein</fullName>
    </recommendedName>
</protein>
<dbReference type="SUPFAM" id="SSF52540">
    <property type="entry name" value="P-loop containing nucleoside triphosphate hydrolases"/>
    <property type="match status" value="1"/>
</dbReference>
<organism evidence="1 2">
    <name type="scientific">Caballeronia mineralivorans PML1(12)</name>
    <dbReference type="NCBI Taxonomy" id="908627"/>
    <lineage>
        <taxon>Bacteria</taxon>
        <taxon>Pseudomonadati</taxon>
        <taxon>Pseudomonadota</taxon>
        <taxon>Betaproteobacteria</taxon>
        <taxon>Burkholderiales</taxon>
        <taxon>Burkholderiaceae</taxon>
        <taxon>Caballeronia</taxon>
    </lineage>
</organism>
<evidence type="ECO:0008006" key="3">
    <source>
        <dbReference type="Google" id="ProtNLM"/>
    </source>
</evidence>
<dbReference type="RefSeq" id="WP_047848184.1">
    <property type="nucleotide sequence ID" value="NZ_AEJF01000118.1"/>
</dbReference>
<dbReference type="InterPro" id="IPR027417">
    <property type="entry name" value="P-loop_NTPase"/>
</dbReference>
<dbReference type="AlphaFoldDB" id="A0A0J1CVU0"/>
<proteinExistence type="predicted"/>
<dbReference type="PATRIC" id="fig|908627.4.peg.4198"/>
<sequence length="241" mass="27665">MVCSLPPGGPEDPVRHRLVIVEGIMGSGKSTTMRFIAKSLQEANRRALPIHERTDPHPVRATDELEHWFQPWLDATPEHLAQRSVARWAAFVETMQAGDVVPVMDGQLFHGDLTHVFLMEADASTIERYMQTLATAIAPLNPLVVYFRQEDVEEAIRLVCAERGDEWVAYQVNWKLAAPYSVRRKFAGLEGLIDLYRDYRRMTDQLFERLPFDKLMIENSGRDWPTYHRRVLKALGLPARV</sequence>
<gene>
    <name evidence="1" type="ORF">EOS_18760</name>
</gene>
<evidence type="ECO:0000313" key="2">
    <source>
        <dbReference type="Proteomes" id="UP000035963"/>
    </source>
</evidence>